<dbReference type="InterPro" id="IPR000276">
    <property type="entry name" value="GPCR_Rhodpsn"/>
</dbReference>
<dbReference type="Gene3D" id="1.20.1070.10">
    <property type="entry name" value="Rhodopsin 7-helix transmembrane proteins"/>
    <property type="match status" value="1"/>
</dbReference>
<evidence type="ECO:0000256" key="1">
    <source>
        <dbReference type="ARBA" id="ARBA00004651"/>
    </source>
</evidence>
<dbReference type="GeneID" id="102811735"/>
<keyword evidence="6 12" id="KW-1133">Transmembrane helix</keyword>
<dbReference type="PROSITE" id="PS50262">
    <property type="entry name" value="G_PROTEIN_RECEP_F1_2"/>
    <property type="match status" value="1"/>
</dbReference>
<gene>
    <name evidence="15" type="primary">LOC102811735</name>
</gene>
<evidence type="ECO:0000259" key="13">
    <source>
        <dbReference type="PROSITE" id="PS50262"/>
    </source>
</evidence>
<name>A0A9B0X274_CHRAS</name>
<evidence type="ECO:0000313" key="14">
    <source>
        <dbReference type="Proteomes" id="UP000504623"/>
    </source>
</evidence>
<comment type="subcellular location">
    <subcellularLocation>
        <location evidence="1">Cell membrane</location>
        <topology evidence="1">Multi-pass membrane protein</topology>
    </subcellularLocation>
</comment>
<evidence type="ECO:0000256" key="7">
    <source>
        <dbReference type="ARBA" id="ARBA00023040"/>
    </source>
</evidence>
<evidence type="ECO:0000256" key="4">
    <source>
        <dbReference type="ARBA" id="ARBA00022692"/>
    </source>
</evidence>
<proteinExistence type="inferred from homology"/>
<evidence type="ECO:0000256" key="8">
    <source>
        <dbReference type="ARBA" id="ARBA00023136"/>
    </source>
</evidence>
<dbReference type="AlphaFoldDB" id="A0A9B0X274"/>
<evidence type="ECO:0000256" key="2">
    <source>
        <dbReference type="ARBA" id="ARBA00022475"/>
    </source>
</evidence>
<feature type="transmembrane region" description="Helical" evidence="12">
    <location>
        <begin position="148"/>
        <end position="170"/>
    </location>
</feature>
<dbReference type="Pfam" id="PF13853">
    <property type="entry name" value="7tm_4"/>
    <property type="match status" value="1"/>
</dbReference>
<organism evidence="14 15">
    <name type="scientific">Chrysochloris asiatica</name>
    <name type="common">Cape golden mole</name>
    <dbReference type="NCBI Taxonomy" id="185453"/>
    <lineage>
        <taxon>Eukaryota</taxon>
        <taxon>Metazoa</taxon>
        <taxon>Chordata</taxon>
        <taxon>Craniata</taxon>
        <taxon>Vertebrata</taxon>
        <taxon>Euteleostomi</taxon>
        <taxon>Mammalia</taxon>
        <taxon>Eutheria</taxon>
        <taxon>Afrotheria</taxon>
        <taxon>Chrysochloridae</taxon>
        <taxon>Chrysochlorinae</taxon>
        <taxon>Chrysochloris</taxon>
    </lineage>
</organism>
<dbReference type="GO" id="GO:0004984">
    <property type="term" value="F:olfactory receptor activity"/>
    <property type="evidence" value="ECO:0007669"/>
    <property type="project" value="InterPro"/>
</dbReference>
<feature type="transmembrane region" description="Helical" evidence="12">
    <location>
        <begin position="295"/>
        <end position="313"/>
    </location>
</feature>
<evidence type="ECO:0000256" key="3">
    <source>
        <dbReference type="ARBA" id="ARBA00022606"/>
    </source>
</evidence>
<dbReference type="FunFam" id="1.20.1070.10:FF:000005">
    <property type="entry name" value="Olfactory receptor"/>
    <property type="match status" value="1"/>
</dbReference>
<evidence type="ECO:0000256" key="6">
    <source>
        <dbReference type="ARBA" id="ARBA00022989"/>
    </source>
</evidence>
<dbReference type="CDD" id="cd15225">
    <property type="entry name" value="7tmA_OR10A-like"/>
    <property type="match status" value="1"/>
</dbReference>
<keyword evidence="3" id="KW-0716">Sensory transduction</keyword>
<dbReference type="Proteomes" id="UP000504623">
    <property type="component" value="Unplaced"/>
</dbReference>
<keyword evidence="9 11" id="KW-0675">Receptor</keyword>
<accession>A0A9B0X274</accession>
<keyword evidence="8 12" id="KW-0472">Membrane</keyword>
<keyword evidence="7 11" id="KW-0297">G-protein coupled receptor</keyword>
<keyword evidence="5" id="KW-0552">Olfaction</keyword>
<feature type="transmembrane region" description="Helical" evidence="12">
    <location>
        <begin position="218"/>
        <end position="241"/>
    </location>
</feature>
<dbReference type="OrthoDB" id="9445802at2759"/>
<dbReference type="GO" id="GO:0005886">
    <property type="term" value="C:plasma membrane"/>
    <property type="evidence" value="ECO:0007669"/>
    <property type="project" value="UniProtKB-SubCell"/>
</dbReference>
<dbReference type="SUPFAM" id="SSF81321">
    <property type="entry name" value="Family A G protein-coupled receptor-like"/>
    <property type="match status" value="1"/>
</dbReference>
<dbReference type="PRINTS" id="PR00245">
    <property type="entry name" value="OLFACTORYR"/>
</dbReference>
<feature type="transmembrane region" description="Helical" evidence="12">
    <location>
        <begin position="433"/>
        <end position="454"/>
    </location>
</feature>
<dbReference type="GO" id="GO:0004930">
    <property type="term" value="F:G protein-coupled receptor activity"/>
    <property type="evidence" value="ECO:0007669"/>
    <property type="project" value="UniProtKB-KW"/>
</dbReference>
<evidence type="ECO:0000256" key="10">
    <source>
        <dbReference type="ARBA" id="ARBA00023224"/>
    </source>
</evidence>
<evidence type="ECO:0000256" key="5">
    <source>
        <dbReference type="ARBA" id="ARBA00022725"/>
    </source>
</evidence>
<feature type="transmembrane region" description="Helical" evidence="12">
    <location>
        <begin position="334"/>
        <end position="357"/>
    </location>
</feature>
<dbReference type="RefSeq" id="XP_006875837.1">
    <property type="nucleotide sequence ID" value="XM_006875775.1"/>
</dbReference>
<keyword evidence="10 11" id="KW-0807">Transducer</keyword>
<dbReference type="PRINTS" id="PR00237">
    <property type="entry name" value="GPCRRHODOPSN"/>
</dbReference>
<dbReference type="PROSITE" id="PS00237">
    <property type="entry name" value="G_PROTEIN_RECEP_F1_1"/>
    <property type="match status" value="1"/>
</dbReference>
<reference evidence="15" key="1">
    <citation type="submission" date="2025-08" db="UniProtKB">
        <authorList>
            <consortium name="RefSeq"/>
        </authorList>
    </citation>
    <scope>IDENTIFICATION</scope>
    <source>
        <tissue evidence="15">Spleen</tissue>
    </source>
</reference>
<dbReference type="InterPro" id="IPR000725">
    <property type="entry name" value="Olfact_rcpt"/>
</dbReference>
<sequence>MAIQLVLATVLFILYLIFMLLTPVIVASGKVIVSSNNTRRVLVNGTNVNVTDLAVRAVHEVMGSDISEKQAVASWDKCNDCPLNNYSVMFDIKRKHEMLISMNNNKTELVPRAEPVKPLQMTHEQEQMFWDHEKGLKGNGGSPRKPPLGMIILILMLSLGVLLYMGVLFACMCGEERDEAGYFHTFQMALGNINMLKTNFTVTEFVFLGLSSQPNIQLILFIMFLFFYLLTVTGNIIIITLIQIEPHLQTPMYFFLTNLSFLDICYTSTNVPQMLSNMIGKKKTIPFSGCATQMYFSLSFGMIECVLLGVMTYDRYVAICHPLHYTVIMNRSTCVQLAAISWSSSFLSSMVINVFILSLPYCGPNILNHFFCEVPSVLRLACTDTSLTELVVFVFSIIIVFIPFLLIVVSYVRILQSVLRIQSASGRHKALSTCASHLTVVALLYGTAIFMYMRPQSKSSRAGGKIIAVFYTVITPMLNPLIYSLRNKDVKNAFRRAIAKQRT</sequence>
<protein>
    <submittedName>
        <fullName evidence="15">Olfactory receptor 2G3-like</fullName>
    </submittedName>
</protein>
<comment type="similarity">
    <text evidence="11">Belongs to the G-protein coupled receptor 1 family.</text>
</comment>
<keyword evidence="14" id="KW-1185">Reference proteome</keyword>
<evidence type="ECO:0000256" key="11">
    <source>
        <dbReference type="RuleBase" id="RU000688"/>
    </source>
</evidence>
<feature type="domain" description="G-protein coupled receptors family 1 profile" evidence="13">
    <location>
        <begin position="234"/>
        <end position="483"/>
    </location>
</feature>
<feature type="transmembrane region" description="Helical" evidence="12">
    <location>
        <begin position="466"/>
        <end position="485"/>
    </location>
</feature>
<feature type="transmembrane region" description="Helical" evidence="12">
    <location>
        <begin position="253"/>
        <end position="275"/>
    </location>
</feature>
<evidence type="ECO:0000313" key="15">
    <source>
        <dbReference type="RefSeq" id="XP_006875837.1"/>
    </source>
</evidence>
<dbReference type="InterPro" id="IPR017452">
    <property type="entry name" value="GPCR_Rhodpsn_7TM"/>
</dbReference>
<keyword evidence="4 11" id="KW-0812">Transmembrane</keyword>
<evidence type="ECO:0000256" key="9">
    <source>
        <dbReference type="ARBA" id="ARBA00023170"/>
    </source>
</evidence>
<feature type="transmembrane region" description="Helical" evidence="12">
    <location>
        <begin position="6"/>
        <end position="33"/>
    </location>
</feature>
<dbReference type="PANTHER" id="PTHR26453">
    <property type="entry name" value="OLFACTORY RECEPTOR"/>
    <property type="match status" value="1"/>
</dbReference>
<evidence type="ECO:0000256" key="12">
    <source>
        <dbReference type="SAM" id="Phobius"/>
    </source>
</evidence>
<feature type="transmembrane region" description="Helical" evidence="12">
    <location>
        <begin position="390"/>
        <end position="412"/>
    </location>
</feature>
<keyword evidence="2" id="KW-1003">Cell membrane</keyword>